<protein>
    <submittedName>
        <fullName evidence="2">Uncharacterized protein</fullName>
    </submittedName>
</protein>
<keyword evidence="1" id="KW-0472">Membrane</keyword>
<evidence type="ECO:0000256" key="1">
    <source>
        <dbReference type="SAM" id="Phobius"/>
    </source>
</evidence>
<dbReference type="EMBL" id="BAABIP010000022">
    <property type="protein sequence ID" value="GAA4774102.1"/>
    <property type="molecule type" value="Genomic_DNA"/>
</dbReference>
<organism evidence="2 3">
    <name type="scientific">Flavobacterium hankyongi</name>
    <dbReference type="NCBI Taxonomy" id="1176532"/>
    <lineage>
        <taxon>Bacteria</taxon>
        <taxon>Pseudomonadati</taxon>
        <taxon>Bacteroidota</taxon>
        <taxon>Flavobacteriia</taxon>
        <taxon>Flavobacteriales</taxon>
        <taxon>Flavobacteriaceae</taxon>
        <taxon>Flavobacterium</taxon>
    </lineage>
</organism>
<evidence type="ECO:0000313" key="2">
    <source>
        <dbReference type="EMBL" id="GAA4774102.1"/>
    </source>
</evidence>
<feature type="transmembrane region" description="Helical" evidence="1">
    <location>
        <begin position="20"/>
        <end position="43"/>
    </location>
</feature>
<comment type="caution">
    <text evidence="2">The sequence shown here is derived from an EMBL/GenBank/DDBJ whole genome shotgun (WGS) entry which is preliminary data.</text>
</comment>
<evidence type="ECO:0000313" key="3">
    <source>
        <dbReference type="Proteomes" id="UP001500141"/>
    </source>
</evidence>
<proteinExistence type="predicted"/>
<keyword evidence="3" id="KW-1185">Reference proteome</keyword>
<dbReference type="Proteomes" id="UP001500141">
    <property type="component" value="Unassembled WGS sequence"/>
</dbReference>
<keyword evidence="1" id="KW-1133">Transmembrane helix</keyword>
<keyword evidence="1" id="KW-0812">Transmembrane</keyword>
<name>A0ABP9A5E4_9FLAO</name>
<dbReference type="RefSeq" id="WP_264543437.1">
    <property type="nucleotide sequence ID" value="NZ_BAABIP010000022.1"/>
</dbReference>
<reference evidence="3" key="1">
    <citation type="journal article" date="2019" name="Int. J. Syst. Evol. Microbiol.">
        <title>The Global Catalogue of Microorganisms (GCM) 10K type strain sequencing project: providing services to taxonomists for standard genome sequencing and annotation.</title>
        <authorList>
            <consortium name="The Broad Institute Genomics Platform"/>
            <consortium name="The Broad Institute Genome Sequencing Center for Infectious Disease"/>
            <person name="Wu L."/>
            <person name="Ma J."/>
        </authorList>
    </citation>
    <scope>NUCLEOTIDE SEQUENCE [LARGE SCALE GENOMIC DNA]</scope>
    <source>
        <strain evidence="3">JCM 18198</strain>
    </source>
</reference>
<feature type="transmembrane region" description="Helical" evidence="1">
    <location>
        <begin position="49"/>
        <end position="68"/>
    </location>
</feature>
<accession>A0ABP9A5E4</accession>
<sequence>MKMEPQKSLKDFNYHFRGNLNTATVTYGIVFIIPIFLVLLIISMSLSSIIAKLIGVAVVLSLLIYFFIKFDSESDLILFCDDEMVHFKKKVMGRMSYSELQEIEIVKRRKRLTQVDFRIKENKFSVSIETKSFSNFTYEQFAEFLLKQNHSIVVIEDDNYKKFRYTLEKGEINKTSI</sequence>
<gene>
    <name evidence="2" type="ORF">GCM10023230_25930</name>
</gene>